<dbReference type="EMBL" id="FNAG01000002">
    <property type="protein sequence ID" value="SDD38929.1"/>
    <property type="molecule type" value="Genomic_DNA"/>
</dbReference>
<keyword evidence="7" id="KW-0234">DNA repair</keyword>
<dbReference type="PIRSF" id="PIRSF037307">
    <property type="entry name" value="Lhr-like_helic_prd"/>
    <property type="match status" value="1"/>
</dbReference>
<dbReference type="InterPro" id="IPR014001">
    <property type="entry name" value="Helicase_ATP-bd"/>
</dbReference>
<dbReference type="InterPro" id="IPR001650">
    <property type="entry name" value="Helicase_C-like"/>
</dbReference>
<dbReference type="InterPro" id="IPR045628">
    <property type="entry name" value="Lhr_WH_dom"/>
</dbReference>
<dbReference type="SUPFAM" id="SSF52540">
    <property type="entry name" value="P-loop containing nucleoside triphosphate hydrolases"/>
    <property type="match status" value="1"/>
</dbReference>
<keyword evidence="2" id="KW-0227">DNA damage</keyword>
<evidence type="ECO:0000256" key="9">
    <source>
        <dbReference type="ARBA" id="ARBA00093467"/>
    </source>
</evidence>
<evidence type="ECO:0000259" key="12">
    <source>
        <dbReference type="PROSITE" id="PS51194"/>
    </source>
</evidence>
<sequence>MGLRLMPRAKAASAPGREREALSIRAAETRLEAFFAARGWQVQGFQRELWRAWQAGDSGLLLAPTGSGKTLAVFGGALIEALRNPLPKPRLRWLWITPLRALAADTREALGNASKGVGLDLRIELRTGDSGSGARARARRGDCDVLITTPESLALLLSYADTAEVLASLSAVVVDEWHELLGSKRGVLLELCLARLQALNPKLRRWGLSATLGNAEEALRTLCPQSPEARLLQVSAQSIQQAPPQIDTVLPREGRRFPFAGHLGLSQLDEVLPRIFAARSSLLFTNTRAQAELWHRALSAVWLEDEATLALHHGSLDRSIREQVEEGLRAQRLRCVVATSSLDLGVDFPAVDQVIQVGSPKGLARLLQRAGRAGHAPGLQSRLLCVPTHGLELVEFAAARRALARGELEARRPLQHCLDVLAQHLVTLAAGGGFAPDTAFAEVRSTAAFAELERSDFEAVLDFIERGGSALQQYPEFRRVERDEDDLRVLREPRQTLRHRLSIGTITSDGALRVKFVSGGDLGAVEESFIGRLNPGEVFLFAGKLLELVRLKDMTAYVRAASGARGSVPRWMGGRMPLSTLLGAEVRGLLADSGHASAEMQAARPMLALQSRLSALPKPDALLVEVIPERGGLLLALYPFAGRLVHEGLAALLAARYARQRAASVRFAANDYGLLLGIAPRADVDEALLRGLLSPEHLERDVRASLNLAELAKRQFRDIARIAGLLPPNQPGRAARSMRQLQASSSLIYEVLRQFDPGHLLLTLAEREVLEGELALPQLDALLERIAGERLQLCRPDTLTPLSFPLWAETQKGALSSEDWRTRIERAADALEARANRPARGRRPKRGVQTAAEAVTADLSAEGGAHAP</sequence>
<keyword evidence="4 13" id="KW-0347">Helicase</keyword>
<dbReference type="GO" id="GO:0005524">
    <property type="term" value="F:ATP binding"/>
    <property type="evidence" value="ECO:0007669"/>
    <property type="project" value="UniProtKB-KW"/>
</dbReference>
<name>A0A1G6UCF3_9GAMM</name>
<dbReference type="Proteomes" id="UP000199603">
    <property type="component" value="Unassembled WGS sequence"/>
</dbReference>
<dbReference type="Gene3D" id="3.40.50.300">
    <property type="entry name" value="P-loop containing nucleotide triphosphate hydrolases"/>
    <property type="match status" value="2"/>
</dbReference>
<protein>
    <submittedName>
        <fullName evidence="13">ATP-dependent helicase Lhr and Lhr-like helicase</fullName>
    </submittedName>
</protein>
<feature type="compositionally biased region" description="Basic residues" evidence="10">
    <location>
        <begin position="837"/>
        <end position="846"/>
    </location>
</feature>
<dbReference type="InterPro" id="IPR017170">
    <property type="entry name" value="Lhr-like"/>
</dbReference>
<keyword evidence="3" id="KW-0378">Hydrolase</keyword>
<evidence type="ECO:0000313" key="14">
    <source>
        <dbReference type="Proteomes" id="UP000199603"/>
    </source>
</evidence>
<evidence type="ECO:0000256" key="10">
    <source>
        <dbReference type="SAM" id="MobiDB-lite"/>
    </source>
</evidence>
<dbReference type="Pfam" id="PF19306">
    <property type="entry name" value="WHD_Lhr"/>
    <property type="match status" value="1"/>
</dbReference>
<dbReference type="Pfam" id="PF08494">
    <property type="entry name" value="DEAD_assoc"/>
    <property type="match status" value="1"/>
</dbReference>
<evidence type="ECO:0000256" key="6">
    <source>
        <dbReference type="ARBA" id="ARBA00023125"/>
    </source>
</evidence>
<dbReference type="SMART" id="SM00487">
    <property type="entry name" value="DEXDc"/>
    <property type="match status" value="1"/>
</dbReference>
<accession>A0A1G6UCF3</accession>
<evidence type="ECO:0000256" key="5">
    <source>
        <dbReference type="ARBA" id="ARBA00022840"/>
    </source>
</evidence>
<dbReference type="PANTHER" id="PTHR47962:SF3">
    <property type="entry name" value="LARGE ATP-DEPENDENT HELICASE-RELATED PROTEIN"/>
    <property type="match status" value="1"/>
</dbReference>
<evidence type="ECO:0000256" key="2">
    <source>
        <dbReference type="ARBA" id="ARBA00022763"/>
    </source>
</evidence>
<dbReference type="Pfam" id="PF00271">
    <property type="entry name" value="Helicase_C"/>
    <property type="match status" value="1"/>
</dbReference>
<comment type="similarity">
    <text evidence="9">Belongs to the Lhr helicase family. Lhr-Core subfamily.</text>
</comment>
<dbReference type="NCBIfam" id="TIGR04121">
    <property type="entry name" value="DEXH_lig_assoc"/>
    <property type="match status" value="1"/>
</dbReference>
<evidence type="ECO:0000256" key="8">
    <source>
        <dbReference type="ARBA" id="ARBA00023235"/>
    </source>
</evidence>
<evidence type="ECO:0000256" key="4">
    <source>
        <dbReference type="ARBA" id="ARBA00022806"/>
    </source>
</evidence>
<dbReference type="GO" id="GO:0006281">
    <property type="term" value="P:DNA repair"/>
    <property type="evidence" value="ECO:0007669"/>
    <property type="project" value="UniProtKB-KW"/>
</dbReference>
<keyword evidence="1" id="KW-0547">Nucleotide-binding</keyword>
<dbReference type="InterPro" id="IPR013701">
    <property type="entry name" value="Lhr-like_DEAD/DEAH_assoc"/>
</dbReference>
<evidence type="ECO:0000256" key="7">
    <source>
        <dbReference type="ARBA" id="ARBA00023204"/>
    </source>
</evidence>
<dbReference type="AlphaFoldDB" id="A0A1G6UCF3"/>
<organism evidence="13 14">
    <name type="scientific">Aquimonas voraii</name>
    <dbReference type="NCBI Taxonomy" id="265719"/>
    <lineage>
        <taxon>Bacteria</taxon>
        <taxon>Pseudomonadati</taxon>
        <taxon>Pseudomonadota</taxon>
        <taxon>Gammaproteobacteria</taxon>
        <taxon>Lysobacterales</taxon>
        <taxon>Lysobacteraceae</taxon>
        <taxon>Aquimonas</taxon>
    </lineage>
</organism>
<dbReference type="PROSITE" id="PS51194">
    <property type="entry name" value="HELICASE_CTER"/>
    <property type="match status" value="1"/>
</dbReference>
<dbReference type="InterPro" id="IPR027417">
    <property type="entry name" value="P-loop_NTPase"/>
</dbReference>
<feature type="region of interest" description="Disordered" evidence="10">
    <location>
        <begin position="831"/>
        <end position="868"/>
    </location>
</feature>
<evidence type="ECO:0000256" key="1">
    <source>
        <dbReference type="ARBA" id="ARBA00022741"/>
    </source>
</evidence>
<gene>
    <name evidence="13" type="ORF">SAMN04488509_102269</name>
</gene>
<dbReference type="GO" id="GO:0003677">
    <property type="term" value="F:DNA binding"/>
    <property type="evidence" value="ECO:0007669"/>
    <property type="project" value="UniProtKB-KW"/>
</dbReference>
<evidence type="ECO:0000259" key="11">
    <source>
        <dbReference type="PROSITE" id="PS51192"/>
    </source>
</evidence>
<dbReference type="InterPro" id="IPR011545">
    <property type="entry name" value="DEAD/DEAH_box_helicase_dom"/>
</dbReference>
<dbReference type="PANTHER" id="PTHR47962">
    <property type="entry name" value="ATP-DEPENDENT HELICASE LHR-RELATED-RELATED"/>
    <property type="match status" value="1"/>
</dbReference>
<dbReference type="SMART" id="SM00490">
    <property type="entry name" value="HELICc"/>
    <property type="match status" value="1"/>
</dbReference>
<keyword evidence="6" id="KW-0238">DNA-binding</keyword>
<dbReference type="Pfam" id="PF00270">
    <property type="entry name" value="DEAD"/>
    <property type="match status" value="1"/>
</dbReference>
<dbReference type="GO" id="GO:0004386">
    <property type="term" value="F:helicase activity"/>
    <property type="evidence" value="ECO:0007669"/>
    <property type="project" value="UniProtKB-KW"/>
</dbReference>
<reference evidence="13 14" key="1">
    <citation type="submission" date="2016-10" db="EMBL/GenBank/DDBJ databases">
        <authorList>
            <person name="de Groot N.N."/>
        </authorList>
    </citation>
    <scope>NUCLEOTIDE SEQUENCE [LARGE SCALE GENOMIC DNA]</scope>
    <source>
        <strain evidence="13 14">DSM 16957</strain>
    </source>
</reference>
<dbReference type="InterPro" id="IPR026362">
    <property type="entry name" value="DEXH_lig_assoc"/>
</dbReference>
<evidence type="ECO:0000256" key="3">
    <source>
        <dbReference type="ARBA" id="ARBA00022801"/>
    </source>
</evidence>
<evidence type="ECO:0000313" key="13">
    <source>
        <dbReference type="EMBL" id="SDD38929.1"/>
    </source>
</evidence>
<dbReference type="GO" id="GO:0016887">
    <property type="term" value="F:ATP hydrolysis activity"/>
    <property type="evidence" value="ECO:0007669"/>
    <property type="project" value="TreeGrafter"/>
</dbReference>
<proteinExistence type="inferred from homology"/>
<keyword evidence="8" id="KW-0413">Isomerase</keyword>
<dbReference type="InterPro" id="IPR052511">
    <property type="entry name" value="ATP-dep_Helicase"/>
</dbReference>
<keyword evidence="14" id="KW-1185">Reference proteome</keyword>
<feature type="domain" description="Helicase C-terminal" evidence="12">
    <location>
        <begin position="267"/>
        <end position="426"/>
    </location>
</feature>
<feature type="domain" description="Helicase ATP-binding" evidence="11">
    <location>
        <begin position="50"/>
        <end position="230"/>
    </location>
</feature>
<keyword evidence="5" id="KW-0067">ATP-binding</keyword>
<dbReference type="PROSITE" id="PS51192">
    <property type="entry name" value="HELICASE_ATP_BIND_1"/>
    <property type="match status" value="1"/>
</dbReference>
<dbReference type="STRING" id="265719.SAMN04488509_102269"/>